<dbReference type="Gene3D" id="2.130.10.10">
    <property type="entry name" value="YVTN repeat-like/Quinoprotein amine dehydrogenase"/>
    <property type="match status" value="1"/>
</dbReference>
<feature type="transmembrane region" description="Helical" evidence="1">
    <location>
        <begin position="365"/>
        <end position="388"/>
    </location>
</feature>
<evidence type="ECO:0000313" key="2">
    <source>
        <dbReference type="EMBL" id="THV01667.1"/>
    </source>
</evidence>
<name>A0A4S8MGA7_DENBC</name>
<feature type="non-terminal residue" evidence="2">
    <location>
        <position position="1"/>
    </location>
</feature>
<reference evidence="2 3" key="1">
    <citation type="journal article" date="2019" name="Nat. Ecol. Evol.">
        <title>Megaphylogeny resolves global patterns of mushroom evolution.</title>
        <authorList>
            <person name="Varga T."/>
            <person name="Krizsan K."/>
            <person name="Foldi C."/>
            <person name="Dima B."/>
            <person name="Sanchez-Garcia M."/>
            <person name="Sanchez-Ramirez S."/>
            <person name="Szollosi G.J."/>
            <person name="Szarkandi J.G."/>
            <person name="Papp V."/>
            <person name="Albert L."/>
            <person name="Andreopoulos W."/>
            <person name="Angelini C."/>
            <person name="Antonin V."/>
            <person name="Barry K.W."/>
            <person name="Bougher N.L."/>
            <person name="Buchanan P."/>
            <person name="Buyck B."/>
            <person name="Bense V."/>
            <person name="Catcheside P."/>
            <person name="Chovatia M."/>
            <person name="Cooper J."/>
            <person name="Damon W."/>
            <person name="Desjardin D."/>
            <person name="Finy P."/>
            <person name="Geml J."/>
            <person name="Haridas S."/>
            <person name="Hughes K."/>
            <person name="Justo A."/>
            <person name="Karasinski D."/>
            <person name="Kautmanova I."/>
            <person name="Kiss B."/>
            <person name="Kocsube S."/>
            <person name="Kotiranta H."/>
            <person name="LaButti K.M."/>
            <person name="Lechner B.E."/>
            <person name="Liimatainen K."/>
            <person name="Lipzen A."/>
            <person name="Lukacs Z."/>
            <person name="Mihaltcheva S."/>
            <person name="Morgado L.N."/>
            <person name="Niskanen T."/>
            <person name="Noordeloos M.E."/>
            <person name="Ohm R.A."/>
            <person name="Ortiz-Santana B."/>
            <person name="Ovrebo C."/>
            <person name="Racz N."/>
            <person name="Riley R."/>
            <person name="Savchenko A."/>
            <person name="Shiryaev A."/>
            <person name="Soop K."/>
            <person name="Spirin V."/>
            <person name="Szebenyi C."/>
            <person name="Tomsovsky M."/>
            <person name="Tulloss R.E."/>
            <person name="Uehling J."/>
            <person name="Grigoriev I.V."/>
            <person name="Vagvolgyi C."/>
            <person name="Papp T."/>
            <person name="Martin F.M."/>
            <person name="Miettinen O."/>
            <person name="Hibbett D.S."/>
            <person name="Nagy L.G."/>
        </authorList>
    </citation>
    <scope>NUCLEOTIDE SEQUENCE [LARGE SCALE GENOMIC DNA]</scope>
    <source>
        <strain evidence="2 3">CBS 962.96</strain>
    </source>
</reference>
<dbReference type="OrthoDB" id="2957964at2759"/>
<keyword evidence="1" id="KW-1133">Transmembrane helix</keyword>
<dbReference type="InterPro" id="IPR015943">
    <property type="entry name" value="WD40/YVTN_repeat-like_dom_sf"/>
</dbReference>
<protein>
    <recommendedName>
        <fullName evidence="4">WD40 repeat-like protein</fullName>
    </recommendedName>
</protein>
<sequence>SVYFGFVRDVDNGNTRVKNTNFFLNQALSCLILPCIASYTTMSDPPDFKEDNIDENLIWLQTLIEHLPENLPVLPTQSSKYAIIDILEIWDIRENTTNSFRVGAASTGIRCLQWFRHCYAIVTGHEGGGMYHTFLSSAGPCLSGFRAEGHHYPIKAISLWEDTFLAAATNRSVQIWELLNNKTWALRGILPESPTIGVPTSSLEEVSQSIYWLSGQEVLVSYEGISVVYSWADTRTPQLTQLPACFIPRSHQLNRSRHLPVSKAVFCTEDTVIGGGKCFLCDLSGRRLADLICPEFGDKTISSVASAYDYSFAIPRLATATDCCRNSQIILWDTVEDTTDGSGEIAVDGGARPASNARDFLSREGFYGIVVAIPIIIYAIFTLLEYVIRVLEILDKTDFRKCNTYNTYNCKVLRCLGQEIALETNNTKGIVTPYMMPRRSRALEEYTNTLIDTGESTFNVGVRLWLMNRDKVGSRESSTFDGEDIELHRELLAFTRRNELLRAIRLGMKKHYRLGEVGTACTECRKNRDTNMSRAPGSNVRNRNDTYARRPGRAVALATATLGSSQGSYRYPSDSQTHALAVCLFISSAMALAVAILQLRIYIVQLELMIPSAPPLPVLLRISQDRAANPSRSSTLVEDVWLMVFKIRVVVPSSKEHAFAYPSPAVTFSSLSKYCVLFWIDDWRLMRMIITRVKPSDRCLTTSMSLMAKLYDGASASISLPIVFCINLVLSSVVGAAEEHVVACGVSPPRPLFLTFISVNHNICVIRRLGQLAHHGGIMLMRKHAVVLSSDGPGGQVDDDAFASISLPIAFCTTLLSFSLVRTDPNIPNPTYISTSDEKVVIQAQEPTST</sequence>
<keyword evidence="1" id="KW-0812">Transmembrane</keyword>
<keyword evidence="1" id="KW-0472">Membrane</keyword>
<dbReference type="SUPFAM" id="SSF50978">
    <property type="entry name" value="WD40 repeat-like"/>
    <property type="match status" value="1"/>
</dbReference>
<organism evidence="2 3">
    <name type="scientific">Dendrothele bispora (strain CBS 962.96)</name>
    <dbReference type="NCBI Taxonomy" id="1314807"/>
    <lineage>
        <taxon>Eukaryota</taxon>
        <taxon>Fungi</taxon>
        <taxon>Dikarya</taxon>
        <taxon>Basidiomycota</taxon>
        <taxon>Agaricomycotina</taxon>
        <taxon>Agaricomycetes</taxon>
        <taxon>Agaricomycetidae</taxon>
        <taxon>Agaricales</taxon>
        <taxon>Agaricales incertae sedis</taxon>
        <taxon>Dendrothele</taxon>
    </lineage>
</organism>
<proteinExistence type="predicted"/>
<evidence type="ECO:0000313" key="3">
    <source>
        <dbReference type="Proteomes" id="UP000297245"/>
    </source>
</evidence>
<evidence type="ECO:0008006" key="4">
    <source>
        <dbReference type="Google" id="ProtNLM"/>
    </source>
</evidence>
<accession>A0A4S8MGA7</accession>
<keyword evidence="3" id="KW-1185">Reference proteome</keyword>
<evidence type="ECO:0000256" key="1">
    <source>
        <dbReference type="SAM" id="Phobius"/>
    </source>
</evidence>
<dbReference type="InterPro" id="IPR036322">
    <property type="entry name" value="WD40_repeat_dom_sf"/>
</dbReference>
<dbReference type="EMBL" id="ML179086">
    <property type="protein sequence ID" value="THV01667.1"/>
    <property type="molecule type" value="Genomic_DNA"/>
</dbReference>
<dbReference type="Proteomes" id="UP000297245">
    <property type="component" value="Unassembled WGS sequence"/>
</dbReference>
<dbReference type="AlphaFoldDB" id="A0A4S8MGA7"/>
<gene>
    <name evidence="2" type="ORF">K435DRAFT_925981</name>
</gene>
<feature type="transmembrane region" description="Helical" evidence="1">
    <location>
        <begin position="579"/>
        <end position="603"/>
    </location>
</feature>